<dbReference type="Proteomes" id="UP000699462">
    <property type="component" value="Unassembled WGS sequence"/>
</dbReference>
<gene>
    <name evidence="2" type="ORF">P879_03455</name>
</gene>
<evidence type="ECO:0000256" key="1">
    <source>
        <dbReference type="SAM" id="MobiDB-lite"/>
    </source>
</evidence>
<name>A0A8T0DRV8_9TREM</name>
<feature type="region of interest" description="Disordered" evidence="1">
    <location>
        <begin position="1"/>
        <end position="21"/>
    </location>
</feature>
<feature type="region of interest" description="Disordered" evidence="1">
    <location>
        <begin position="213"/>
        <end position="233"/>
    </location>
</feature>
<keyword evidence="3" id="KW-1185">Reference proteome</keyword>
<organism evidence="2 3">
    <name type="scientific">Paragonimus westermani</name>
    <dbReference type="NCBI Taxonomy" id="34504"/>
    <lineage>
        <taxon>Eukaryota</taxon>
        <taxon>Metazoa</taxon>
        <taxon>Spiralia</taxon>
        <taxon>Lophotrochozoa</taxon>
        <taxon>Platyhelminthes</taxon>
        <taxon>Trematoda</taxon>
        <taxon>Digenea</taxon>
        <taxon>Plagiorchiida</taxon>
        <taxon>Troglotremata</taxon>
        <taxon>Troglotrematidae</taxon>
        <taxon>Paragonimus</taxon>
    </lineage>
</organism>
<dbReference type="OrthoDB" id="6251696at2759"/>
<proteinExistence type="predicted"/>
<comment type="caution">
    <text evidence="2">The sequence shown here is derived from an EMBL/GenBank/DDBJ whole genome shotgun (WGS) entry which is preliminary data.</text>
</comment>
<dbReference type="AlphaFoldDB" id="A0A8T0DRV8"/>
<evidence type="ECO:0000313" key="2">
    <source>
        <dbReference type="EMBL" id="KAF8569824.1"/>
    </source>
</evidence>
<feature type="compositionally biased region" description="Basic and acidic residues" evidence="1">
    <location>
        <begin position="9"/>
        <end position="21"/>
    </location>
</feature>
<feature type="compositionally biased region" description="Low complexity" evidence="1">
    <location>
        <begin position="219"/>
        <end position="233"/>
    </location>
</feature>
<evidence type="ECO:0000313" key="3">
    <source>
        <dbReference type="Proteomes" id="UP000699462"/>
    </source>
</evidence>
<reference evidence="2 3" key="1">
    <citation type="submission" date="2019-07" db="EMBL/GenBank/DDBJ databases">
        <title>Annotation for the trematode Paragonimus westermani.</title>
        <authorList>
            <person name="Choi Y.-J."/>
        </authorList>
    </citation>
    <scope>NUCLEOTIDE SEQUENCE [LARGE SCALE GENOMIC DNA]</scope>
    <source>
        <strain evidence="2">180907_Pwestermani</strain>
    </source>
</reference>
<protein>
    <submittedName>
        <fullName evidence="2">Uncharacterized protein</fullName>
    </submittedName>
</protein>
<dbReference type="EMBL" id="JTDF01001571">
    <property type="protein sequence ID" value="KAF8569824.1"/>
    <property type="molecule type" value="Genomic_DNA"/>
</dbReference>
<accession>A0A8T0DRV8</accession>
<sequence>MSSTLTNSDSRHSTLEPGKTDYECDRASRACKLNESNGIGSLETPVESKYVESVKDQQNENPMNQTKNNRGALLGDVQHYLYECLRIAAEQASPQNNGYRAQPNAGVWSAVLVNKPDDNSQNPHLKITVEIPLLDLLSSVPTERMAYPNEVNENIGHGGLLHKRSLYEMDRAVSDYQNPEPTYVRRTVKHNTLPHQYRSTIFKAVGQVASEPEHGKAMSLDSSTSKSYLVSLS</sequence>